<dbReference type="Gene3D" id="3.30.420.10">
    <property type="entry name" value="Ribonuclease H-like superfamily/Ribonuclease H"/>
    <property type="match status" value="1"/>
</dbReference>
<proteinExistence type="predicted"/>
<dbReference type="EMBL" id="JAULSV010000001">
    <property type="protein sequence ID" value="KAK0657408.1"/>
    <property type="molecule type" value="Genomic_DNA"/>
</dbReference>
<gene>
    <name evidence="1" type="ORF">B0T16DRAFT_59852</name>
</gene>
<dbReference type="Proteomes" id="UP001174936">
    <property type="component" value="Unassembled WGS sequence"/>
</dbReference>
<dbReference type="InterPro" id="IPR036397">
    <property type="entry name" value="RNaseH_sf"/>
</dbReference>
<keyword evidence="2" id="KW-1185">Reference proteome</keyword>
<evidence type="ECO:0000313" key="1">
    <source>
        <dbReference type="EMBL" id="KAK0657408.1"/>
    </source>
</evidence>
<organism evidence="1 2">
    <name type="scientific">Cercophora newfieldiana</name>
    <dbReference type="NCBI Taxonomy" id="92897"/>
    <lineage>
        <taxon>Eukaryota</taxon>
        <taxon>Fungi</taxon>
        <taxon>Dikarya</taxon>
        <taxon>Ascomycota</taxon>
        <taxon>Pezizomycotina</taxon>
        <taxon>Sordariomycetes</taxon>
        <taxon>Sordariomycetidae</taxon>
        <taxon>Sordariales</taxon>
        <taxon>Lasiosphaeriaceae</taxon>
        <taxon>Cercophora</taxon>
    </lineage>
</organism>
<evidence type="ECO:0000313" key="2">
    <source>
        <dbReference type="Proteomes" id="UP001174936"/>
    </source>
</evidence>
<reference evidence="1" key="1">
    <citation type="submission" date="2023-06" db="EMBL/GenBank/DDBJ databases">
        <title>Genome-scale phylogeny and comparative genomics of the fungal order Sordariales.</title>
        <authorList>
            <consortium name="Lawrence Berkeley National Laboratory"/>
            <person name="Hensen N."/>
            <person name="Bonometti L."/>
            <person name="Westerberg I."/>
            <person name="Brannstrom I.O."/>
            <person name="Guillou S."/>
            <person name="Cros-Aarteil S."/>
            <person name="Calhoun S."/>
            <person name="Haridas S."/>
            <person name="Kuo A."/>
            <person name="Mondo S."/>
            <person name="Pangilinan J."/>
            <person name="Riley R."/>
            <person name="Labutti K."/>
            <person name="Andreopoulos B."/>
            <person name="Lipzen A."/>
            <person name="Chen C."/>
            <person name="Yanf M."/>
            <person name="Daum C."/>
            <person name="Ng V."/>
            <person name="Clum A."/>
            <person name="Steindorff A."/>
            <person name="Ohm R."/>
            <person name="Martin F."/>
            <person name="Silar P."/>
            <person name="Natvig D."/>
            <person name="Lalanne C."/>
            <person name="Gautier V."/>
            <person name="Ament-Velasquez S.L."/>
            <person name="Kruys A."/>
            <person name="Hutchinson M.I."/>
            <person name="Powell A.J."/>
            <person name="Barry K."/>
            <person name="Miller A.N."/>
            <person name="Grigoriev I.V."/>
            <person name="Debuchy R."/>
            <person name="Gladieux P."/>
            <person name="Thoren M.H."/>
            <person name="Johannesson H."/>
        </authorList>
    </citation>
    <scope>NUCLEOTIDE SEQUENCE</scope>
    <source>
        <strain evidence="1">SMH2532-1</strain>
    </source>
</reference>
<name>A0AA39YRP3_9PEZI</name>
<protein>
    <submittedName>
        <fullName evidence="1">Uncharacterized protein</fullName>
    </submittedName>
</protein>
<dbReference type="GO" id="GO:0003676">
    <property type="term" value="F:nucleic acid binding"/>
    <property type="evidence" value="ECO:0007669"/>
    <property type="project" value="InterPro"/>
</dbReference>
<accession>A0AA39YRP3</accession>
<comment type="caution">
    <text evidence="1">The sequence shown here is derived from an EMBL/GenBank/DDBJ whole genome shotgun (WGS) entry which is preliminary data.</text>
</comment>
<dbReference type="AlphaFoldDB" id="A0AA39YRP3"/>
<sequence length="188" mass="21182">MVWLAVFLFTFYIFVFFPFVVDRDVFVPLVGGGRGWQAVDKKNGTPKASGPSAPTSHYQFSNSSTVFGSHHLPHFFNTPNSPDLSPIENCWRSVKQWITANLSITGLGLRDLVLAGWERITKAQINKMVDSMVVRMQQVLESGRSDDRVVNLEVPSLQYKFGLVAMYLEVMCTVFFVNRLGGISDLRK</sequence>